<dbReference type="SUPFAM" id="SSF103473">
    <property type="entry name" value="MFS general substrate transporter"/>
    <property type="match status" value="1"/>
</dbReference>
<dbReference type="InterPro" id="IPR020846">
    <property type="entry name" value="MFS_dom"/>
</dbReference>
<dbReference type="EMBL" id="AHYT01000013">
    <property type="protein sequence ID" value="EOT25754.1"/>
    <property type="molecule type" value="Genomic_DNA"/>
</dbReference>
<evidence type="ECO:0000313" key="9">
    <source>
        <dbReference type="EMBL" id="EOT25754.1"/>
    </source>
</evidence>
<dbReference type="Pfam" id="PF07690">
    <property type="entry name" value="MFS_1"/>
    <property type="match status" value="1"/>
</dbReference>
<feature type="transmembrane region" description="Helical" evidence="7">
    <location>
        <begin position="414"/>
        <end position="436"/>
    </location>
</feature>
<feature type="transmembrane region" description="Helical" evidence="7">
    <location>
        <begin position="212"/>
        <end position="232"/>
    </location>
</feature>
<dbReference type="FunFam" id="1.20.1720.10:FF:000004">
    <property type="entry name" value="EmrB/QacA family drug resistance transporter"/>
    <property type="match status" value="1"/>
</dbReference>
<dbReference type="Proteomes" id="UP000014136">
    <property type="component" value="Unassembled WGS sequence"/>
</dbReference>
<feature type="transmembrane region" description="Helical" evidence="7">
    <location>
        <begin position="150"/>
        <end position="171"/>
    </location>
</feature>
<dbReference type="PATRIC" id="fig|1139996.3.peg.2594"/>
<evidence type="ECO:0000313" key="10">
    <source>
        <dbReference type="Proteomes" id="UP000014136"/>
    </source>
</evidence>
<dbReference type="HOGENOM" id="CLU_000960_2_5_9"/>
<dbReference type="GO" id="GO:0005886">
    <property type="term" value="C:plasma membrane"/>
    <property type="evidence" value="ECO:0007669"/>
    <property type="project" value="UniProtKB-SubCell"/>
</dbReference>
<evidence type="ECO:0000256" key="2">
    <source>
        <dbReference type="ARBA" id="ARBA00022448"/>
    </source>
</evidence>
<feature type="transmembrane region" description="Helical" evidence="7">
    <location>
        <begin position="368"/>
        <end position="393"/>
    </location>
</feature>
<comment type="subcellular location">
    <subcellularLocation>
        <location evidence="1">Cell membrane</location>
        <topology evidence="1">Multi-pass membrane protein</topology>
    </subcellularLocation>
</comment>
<dbReference type="InterPro" id="IPR011701">
    <property type="entry name" value="MFS"/>
</dbReference>
<dbReference type="Gene3D" id="1.20.1720.10">
    <property type="entry name" value="Multidrug resistance protein D"/>
    <property type="match status" value="1"/>
</dbReference>
<feature type="transmembrane region" description="Helical" evidence="7">
    <location>
        <begin position="119"/>
        <end position="138"/>
    </location>
</feature>
<evidence type="ECO:0000256" key="5">
    <source>
        <dbReference type="ARBA" id="ARBA00022989"/>
    </source>
</evidence>
<gene>
    <name evidence="9" type="ORF">OMQ_02641</name>
</gene>
<feature type="transmembrane region" description="Helical" evidence="7">
    <location>
        <begin position="277"/>
        <end position="299"/>
    </location>
</feature>
<name>S0IYW6_9ENTE</name>
<dbReference type="eggNOG" id="COG0477">
    <property type="taxonomic scope" value="Bacteria"/>
</dbReference>
<organism evidence="9 10">
    <name type="scientific">Enterococcus saccharolyticus subsp. saccharolyticus ATCC 43076</name>
    <dbReference type="NCBI Taxonomy" id="1139996"/>
    <lineage>
        <taxon>Bacteria</taxon>
        <taxon>Bacillati</taxon>
        <taxon>Bacillota</taxon>
        <taxon>Bacilli</taxon>
        <taxon>Lactobacillales</taxon>
        <taxon>Enterococcaceae</taxon>
        <taxon>Enterococcus</taxon>
    </lineage>
</organism>
<dbReference type="PROSITE" id="PS50850">
    <property type="entry name" value="MFS"/>
    <property type="match status" value="1"/>
</dbReference>
<dbReference type="GO" id="GO:0022857">
    <property type="term" value="F:transmembrane transporter activity"/>
    <property type="evidence" value="ECO:0007669"/>
    <property type="project" value="InterPro"/>
</dbReference>
<keyword evidence="10" id="KW-1185">Reference proteome</keyword>
<evidence type="ECO:0000256" key="3">
    <source>
        <dbReference type="ARBA" id="ARBA00022475"/>
    </source>
</evidence>
<sequence length="508" mass="54987">MVLFFFFLKECKGSEEMERKTNTMIVTIAIFVATFMTAVEGTIVTTAMPTIVGSLHGIEIMNWVFSIYLLTNAMLTPIYGKLADKVGRKPIFIFGTAIFIIGSALCGLSNAMLPLIISRAIQGIGAGAMMPVALTILADLYDTEKRARMLGLNSTAWGVASVIGPLAGGLIVDTIGWHWIFFINVPIGLVLIALIVIFLVEPKRVKDTKKMDFLGSIFLMLILLSLLLGFQYLSEPNATWKVLALFSLTIVSFILFIKVEKRAEDPVISLNIFSNHVFVIVNIVAALSSGFLMGIEVYIPMWMQGVLGLSAGIGGLVLAPLSIMWVMGSSMASRWMTNKTVHWVLTASLFIILVGGLGLFLAPANTPIIVFILLSAITGTGMGAVTVTGTVVAQNSVPTSQLGMATSFNTLVRTIGQTIMVSVFGITFNMVTSAQLAKSALTDDPDIMNKLVNPQTAKLLTNELLLPLRGILHQGLQVVYGFAAFLIIIALIFTQTLRKKRAIINKNT</sequence>
<evidence type="ECO:0000256" key="6">
    <source>
        <dbReference type="ARBA" id="ARBA00023136"/>
    </source>
</evidence>
<dbReference type="OrthoDB" id="9816041at2"/>
<feature type="transmembrane region" description="Helical" evidence="7">
    <location>
        <begin position="177"/>
        <end position="200"/>
    </location>
</feature>
<dbReference type="AlphaFoldDB" id="S0IYW6"/>
<dbReference type="PANTHER" id="PTHR23501">
    <property type="entry name" value="MAJOR FACILITATOR SUPERFAMILY"/>
    <property type="match status" value="1"/>
</dbReference>
<keyword evidence="2" id="KW-0813">Transport</keyword>
<feature type="transmembrane region" description="Helical" evidence="7">
    <location>
        <begin position="21"/>
        <end position="48"/>
    </location>
</feature>
<keyword evidence="5 7" id="KW-1133">Transmembrane helix</keyword>
<feature type="transmembrane region" description="Helical" evidence="7">
    <location>
        <begin position="340"/>
        <end position="362"/>
    </location>
</feature>
<feature type="transmembrane region" description="Helical" evidence="7">
    <location>
        <begin position="60"/>
        <end position="79"/>
    </location>
</feature>
<dbReference type="STRING" id="41997.RV16_GL001428"/>
<feature type="transmembrane region" description="Helical" evidence="7">
    <location>
        <begin position="471"/>
        <end position="493"/>
    </location>
</feature>
<comment type="caution">
    <text evidence="9">The sequence shown here is derived from an EMBL/GenBank/DDBJ whole genome shotgun (WGS) entry which is preliminary data.</text>
</comment>
<keyword evidence="4 7" id="KW-0812">Transmembrane</keyword>
<dbReference type="InterPro" id="IPR036259">
    <property type="entry name" value="MFS_trans_sf"/>
</dbReference>
<evidence type="ECO:0000256" key="1">
    <source>
        <dbReference type="ARBA" id="ARBA00004651"/>
    </source>
</evidence>
<feature type="transmembrane region" description="Helical" evidence="7">
    <location>
        <begin position="91"/>
        <end position="113"/>
    </location>
</feature>
<reference evidence="9 10" key="1">
    <citation type="submission" date="2013-03" db="EMBL/GenBank/DDBJ databases">
        <title>The Genome Sequence of Enterococcus saccharolyticus ATCC_43076 (Illumina only assembly).</title>
        <authorList>
            <consortium name="The Broad Institute Genomics Platform"/>
            <consortium name="The Broad Institute Genome Sequencing Center for Infectious Disease"/>
            <person name="Earl A."/>
            <person name="Russ C."/>
            <person name="Gilmore M."/>
            <person name="Surin D."/>
            <person name="Walker B."/>
            <person name="Young S."/>
            <person name="Zeng Q."/>
            <person name="Gargeya S."/>
            <person name="Fitzgerald M."/>
            <person name="Haas B."/>
            <person name="Abouelleil A."/>
            <person name="Allen A.W."/>
            <person name="Alvarado L."/>
            <person name="Arachchi H.M."/>
            <person name="Berlin A.M."/>
            <person name="Chapman S.B."/>
            <person name="Gainer-Dewar J."/>
            <person name="Goldberg J."/>
            <person name="Griggs A."/>
            <person name="Gujja S."/>
            <person name="Hansen M."/>
            <person name="Howarth C."/>
            <person name="Imamovic A."/>
            <person name="Ireland A."/>
            <person name="Larimer J."/>
            <person name="McCowan C."/>
            <person name="Murphy C."/>
            <person name="Pearson M."/>
            <person name="Poon T.W."/>
            <person name="Priest M."/>
            <person name="Roberts A."/>
            <person name="Saif S."/>
            <person name="Shea T."/>
            <person name="Sisk P."/>
            <person name="Sykes S."/>
            <person name="Wortman J."/>
            <person name="Nusbaum C."/>
            <person name="Birren B."/>
        </authorList>
    </citation>
    <scope>NUCLEOTIDE SEQUENCE [LARGE SCALE GENOMIC DNA]</scope>
    <source>
        <strain evidence="9 10">ATCC 43076</strain>
    </source>
</reference>
<proteinExistence type="predicted"/>
<dbReference type="PANTHER" id="PTHR23501:SF191">
    <property type="entry name" value="VACUOLAR BASIC AMINO ACID TRANSPORTER 4"/>
    <property type="match status" value="1"/>
</dbReference>
<evidence type="ECO:0000256" key="4">
    <source>
        <dbReference type="ARBA" id="ARBA00022692"/>
    </source>
</evidence>
<feature type="domain" description="Major facilitator superfamily (MFS) profile" evidence="8">
    <location>
        <begin position="26"/>
        <end position="502"/>
    </location>
</feature>
<dbReference type="Gene3D" id="1.20.1250.20">
    <property type="entry name" value="MFS general substrate transporter like domains"/>
    <property type="match status" value="1"/>
</dbReference>
<evidence type="ECO:0000259" key="8">
    <source>
        <dbReference type="PROSITE" id="PS50850"/>
    </source>
</evidence>
<feature type="transmembrane region" description="Helical" evidence="7">
    <location>
        <begin position="238"/>
        <end position="257"/>
    </location>
</feature>
<protein>
    <submittedName>
        <fullName evidence="9">Major facilitator superfamily transporter</fullName>
    </submittedName>
</protein>
<evidence type="ECO:0000256" key="7">
    <source>
        <dbReference type="SAM" id="Phobius"/>
    </source>
</evidence>
<keyword evidence="3" id="KW-1003">Cell membrane</keyword>
<dbReference type="CDD" id="cd17502">
    <property type="entry name" value="MFS_Azr1_MDR_like"/>
    <property type="match status" value="1"/>
</dbReference>
<accession>S0IYW6</accession>
<feature type="transmembrane region" description="Helical" evidence="7">
    <location>
        <begin position="305"/>
        <end position="328"/>
    </location>
</feature>
<keyword evidence="6 7" id="KW-0472">Membrane</keyword>